<protein>
    <submittedName>
        <fullName evidence="3">Uncharacterized protein</fullName>
    </submittedName>
</protein>
<name>A0AAW2RQU7_9LAMI</name>
<proteinExistence type="predicted"/>
<sequence length="203" mass="22403">MCLFSGKLSSIFILTVLFTTLLPPAVRSDPNFLQLPSDQQENGLCPLNPGQSTCPVKCFRPDPVCGVDGVTYWCGCAEAHCAGTRVKKFGYCEVGNGGSGPAGQALLLVHIIWLILLGGIMANLDSFIETRMELMFLYIDRELGLSSRSSIYEERVRSRSVVFRLAMSSDPFLEEMFTTHQLEKALLCLHQFDLNPFSGPCPD</sequence>
<feature type="transmembrane region" description="Helical" evidence="1">
    <location>
        <begin position="105"/>
        <end position="124"/>
    </location>
</feature>
<organism evidence="3">
    <name type="scientific">Sesamum calycinum</name>
    <dbReference type="NCBI Taxonomy" id="2727403"/>
    <lineage>
        <taxon>Eukaryota</taxon>
        <taxon>Viridiplantae</taxon>
        <taxon>Streptophyta</taxon>
        <taxon>Embryophyta</taxon>
        <taxon>Tracheophyta</taxon>
        <taxon>Spermatophyta</taxon>
        <taxon>Magnoliopsida</taxon>
        <taxon>eudicotyledons</taxon>
        <taxon>Gunneridae</taxon>
        <taxon>Pentapetalae</taxon>
        <taxon>asterids</taxon>
        <taxon>lamiids</taxon>
        <taxon>Lamiales</taxon>
        <taxon>Pedaliaceae</taxon>
        <taxon>Sesamum</taxon>
    </lineage>
</organism>
<dbReference type="PANTHER" id="PTHR34376:SF2">
    <property type="entry name" value="SERINE PROTEASE INHIBITOR, KAZAL-TYPE FAMILY PROTEIN"/>
    <property type="match status" value="1"/>
</dbReference>
<dbReference type="AlphaFoldDB" id="A0AAW2RQU7"/>
<reference evidence="3" key="1">
    <citation type="submission" date="2020-06" db="EMBL/GenBank/DDBJ databases">
        <authorList>
            <person name="Li T."/>
            <person name="Hu X."/>
            <person name="Zhang T."/>
            <person name="Song X."/>
            <person name="Zhang H."/>
            <person name="Dai N."/>
            <person name="Sheng W."/>
            <person name="Hou X."/>
            <person name="Wei L."/>
        </authorList>
    </citation>
    <scope>NUCLEOTIDE SEQUENCE</scope>
    <source>
        <strain evidence="3">KEN8</strain>
        <tissue evidence="3">Leaf</tissue>
    </source>
</reference>
<feature type="signal peptide" evidence="2">
    <location>
        <begin position="1"/>
        <end position="28"/>
    </location>
</feature>
<dbReference type="Gene3D" id="3.30.60.30">
    <property type="match status" value="1"/>
</dbReference>
<comment type="caution">
    <text evidence="3">The sequence shown here is derived from an EMBL/GenBank/DDBJ whole genome shotgun (WGS) entry which is preliminary data.</text>
</comment>
<keyword evidence="1" id="KW-0812">Transmembrane</keyword>
<dbReference type="PANTHER" id="PTHR34376">
    <property type="entry name" value="SERINE PROTEASE INHIBITOR, KAZAL-TYPE FAMILY PROTEIN"/>
    <property type="match status" value="1"/>
</dbReference>
<feature type="chain" id="PRO_5043598664" evidence="2">
    <location>
        <begin position="29"/>
        <end position="203"/>
    </location>
</feature>
<accession>A0AAW2RQU7</accession>
<gene>
    <name evidence="3" type="ORF">Scaly_0537100</name>
</gene>
<keyword evidence="1" id="KW-0472">Membrane</keyword>
<keyword evidence="1" id="KW-1133">Transmembrane helix</keyword>
<dbReference type="EMBL" id="JACGWM010000003">
    <property type="protein sequence ID" value="KAL0382498.1"/>
    <property type="molecule type" value="Genomic_DNA"/>
</dbReference>
<keyword evidence="2" id="KW-0732">Signal</keyword>
<reference evidence="3" key="2">
    <citation type="journal article" date="2024" name="Plant">
        <title>Genomic evolution and insights into agronomic trait innovations of Sesamum species.</title>
        <authorList>
            <person name="Miao H."/>
            <person name="Wang L."/>
            <person name="Qu L."/>
            <person name="Liu H."/>
            <person name="Sun Y."/>
            <person name="Le M."/>
            <person name="Wang Q."/>
            <person name="Wei S."/>
            <person name="Zheng Y."/>
            <person name="Lin W."/>
            <person name="Duan Y."/>
            <person name="Cao H."/>
            <person name="Xiong S."/>
            <person name="Wang X."/>
            <person name="Wei L."/>
            <person name="Li C."/>
            <person name="Ma Q."/>
            <person name="Ju M."/>
            <person name="Zhao R."/>
            <person name="Li G."/>
            <person name="Mu C."/>
            <person name="Tian Q."/>
            <person name="Mei H."/>
            <person name="Zhang T."/>
            <person name="Gao T."/>
            <person name="Zhang H."/>
        </authorList>
    </citation>
    <scope>NUCLEOTIDE SEQUENCE</scope>
    <source>
        <strain evidence="3">KEN8</strain>
    </source>
</reference>
<evidence type="ECO:0000313" key="3">
    <source>
        <dbReference type="EMBL" id="KAL0382498.1"/>
    </source>
</evidence>
<evidence type="ECO:0000256" key="1">
    <source>
        <dbReference type="SAM" id="Phobius"/>
    </source>
</evidence>
<evidence type="ECO:0000256" key="2">
    <source>
        <dbReference type="SAM" id="SignalP"/>
    </source>
</evidence>